<dbReference type="InterPro" id="IPR027417">
    <property type="entry name" value="P-loop_NTPase"/>
</dbReference>
<organism evidence="12 13">
    <name type="scientific">Candidatus Magnetaquiglobus chichijimensis</name>
    <dbReference type="NCBI Taxonomy" id="3141448"/>
    <lineage>
        <taxon>Bacteria</taxon>
        <taxon>Pseudomonadati</taxon>
        <taxon>Pseudomonadota</taxon>
        <taxon>Magnetococcia</taxon>
        <taxon>Magnetococcales</taxon>
        <taxon>Candidatus Magnetaquicoccaceae</taxon>
        <taxon>Candidatus Magnetaquiglobus</taxon>
    </lineage>
</organism>
<gene>
    <name evidence="12" type="primary">rhlE</name>
    <name evidence="12" type="ORF">SIID45300_00556</name>
</gene>
<dbReference type="GO" id="GO:0016787">
    <property type="term" value="F:hydrolase activity"/>
    <property type="evidence" value="ECO:0007669"/>
    <property type="project" value="UniProtKB-KW"/>
</dbReference>
<dbReference type="SMART" id="SM00487">
    <property type="entry name" value="DEXDc"/>
    <property type="match status" value="1"/>
</dbReference>
<evidence type="ECO:0000256" key="5">
    <source>
        <dbReference type="ARBA" id="ARBA00038437"/>
    </source>
</evidence>
<dbReference type="SMART" id="SM00490">
    <property type="entry name" value="HELICc"/>
    <property type="match status" value="1"/>
</dbReference>
<dbReference type="InterPro" id="IPR050079">
    <property type="entry name" value="DEAD_box_RNA_helicase"/>
</dbReference>
<evidence type="ECO:0000256" key="1">
    <source>
        <dbReference type="ARBA" id="ARBA00022741"/>
    </source>
</evidence>
<evidence type="ECO:0000259" key="9">
    <source>
        <dbReference type="PROSITE" id="PS51192"/>
    </source>
</evidence>
<dbReference type="EC" id="3.6.4.13" evidence="12"/>
<evidence type="ECO:0000256" key="8">
    <source>
        <dbReference type="SAM" id="MobiDB-lite"/>
    </source>
</evidence>
<dbReference type="Pfam" id="PF00270">
    <property type="entry name" value="DEAD"/>
    <property type="match status" value="1"/>
</dbReference>
<dbReference type="Pfam" id="PF00271">
    <property type="entry name" value="Helicase_C"/>
    <property type="match status" value="1"/>
</dbReference>
<dbReference type="PROSITE" id="PS00039">
    <property type="entry name" value="DEAD_ATP_HELICASE"/>
    <property type="match status" value="1"/>
</dbReference>
<name>A0ABQ0C5T0_9PROT</name>
<evidence type="ECO:0000256" key="4">
    <source>
        <dbReference type="ARBA" id="ARBA00022840"/>
    </source>
</evidence>
<evidence type="ECO:0000259" key="11">
    <source>
        <dbReference type="PROSITE" id="PS51195"/>
    </source>
</evidence>
<feature type="short sequence motif" description="Q motif" evidence="6">
    <location>
        <begin position="2"/>
        <end position="30"/>
    </location>
</feature>
<keyword evidence="1 7" id="KW-0547">Nucleotide-binding</keyword>
<dbReference type="InterPro" id="IPR014001">
    <property type="entry name" value="Helicase_ATP-bd"/>
</dbReference>
<dbReference type="PROSITE" id="PS51192">
    <property type="entry name" value="HELICASE_ATP_BIND_1"/>
    <property type="match status" value="1"/>
</dbReference>
<keyword evidence="4 7" id="KW-0067">ATP-binding</keyword>
<protein>
    <submittedName>
        <fullName evidence="12">ATP-dependent RNA helicase RhlE</fullName>
        <ecNumber evidence="12">3.6.4.13</ecNumber>
    </submittedName>
</protein>
<evidence type="ECO:0000256" key="3">
    <source>
        <dbReference type="ARBA" id="ARBA00022806"/>
    </source>
</evidence>
<dbReference type="CDD" id="cd00268">
    <property type="entry name" value="DEADc"/>
    <property type="match status" value="1"/>
</dbReference>
<dbReference type="PANTHER" id="PTHR47959:SF13">
    <property type="entry name" value="ATP-DEPENDENT RNA HELICASE RHLE"/>
    <property type="match status" value="1"/>
</dbReference>
<evidence type="ECO:0000256" key="2">
    <source>
        <dbReference type="ARBA" id="ARBA00022801"/>
    </source>
</evidence>
<evidence type="ECO:0000256" key="7">
    <source>
        <dbReference type="RuleBase" id="RU000492"/>
    </source>
</evidence>
<evidence type="ECO:0000313" key="12">
    <source>
        <dbReference type="EMBL" id="GAB0056251.1"/>
    </source>
</evidence>
<dbReference type="RefSeq" id="WP_420903964.1">
    <property type="nucleotide sequence ID" value="NZ_BAAFGK010000002.1"/>
</dbReference>
<dbReference type="InterPro" id="IPR044742">
    <property type="entry name" value="DEAD/DEAH_RhlB"/>
</dbReference>
<dbReference type="SUPFAM" id="SSF52540">
    <property type="entry name" value="P-loop containing nucleoside triphosphate hydrolases"/>
    <property type="match status" value="1"/>
</dbReference>
<dbReference type="InterPro" id="IPR014014">
    <property type="entry name" value="RNA_helicase_DEAD_Q_motif"/>
</dbReference>
<keyword evidence="2 7" id="KW-0378">Hydrolase</keyword>
<sequence length="441" mass="48563">MSEFNQLNLVSSLRTAIQQAGFQAPTPIQSQAIPHLLDGHDLLGIAQTGTGKTAAFVLPILNRLISQPRRPRAGETTVLILTPTRELASQIGATIEAFSATLPIRHTVIFGGVGQYLQAKAMSRGVHILVATPGRLLDLINQGIVRLASLQVFVLDEADRMLDMGFIHDIRRVIALLPADRQTLLFSATMPPEVEELTKGILRDPVRVEVTPQSTTVEKVDQKVLFVNKENKRALLKKILEQQDIQRALVFTRTKHGADRVTEHLEKNAIPAMAIHGNKSQSAREKSLELFRNGEVRVLVATDIAARGIDVAHISHVINFDLPNEPESYVHRIGRTARAGNDGQAISFCDASESPYLRDIERIIRQKVPVDRDHRYHCEIAAGMFPEPQRGPSSARRQAPTPTRSAAPAKGRRPPPVVARHAEQTARPQGQRNKAPRVSGG</sequence>
<reference evidence="12 13" key="2">
    <citation type="submission" date="2024-09" db="EMBL/GenBank/DDBJ databases">
        <title>Draft genome sequence of Candidatus Magnetaquicoccaceae bacterium FCR-1.</title>
        <authorList>
            <person name="Shimoshige H."/>
            <person name="Shimamura S."/>
            <person name="Taoka A."/>
            <person name="Kobayashi H."/>
            <person name="Maekawa T."/>
        </authorList>
    </citation>
    <scope>NUCLEOTIDE SEQUENCE [LARGE SCALE GENOMIC DNA]</scope>
    <source>
        <strain evidence="12 13">FCR-1</strain>
    </source>
</reference>
<dbReference type="PROSITE" id="PS51194">
    <property type="entry name" value="HELICASE_CTER"/>
    <property type="match status" value="1"/>
</dbReference>
<dbReference type="CDD" id="cd18787">
    <property type="entry name" value="SF2_C_DEAD"/>
    <property type="match status" value="1"/>
</dbReference>
<dbReference type="PROSITE" id="PS51195">
    <property type="entry name" value="Q_MOTIF"/>
    <property type="match status" value="1"/>
</dbReference>
<dbReference type="PANTHER" id="PTHR47959">
    <property type="entry name" value="ATP-DEPENDENT RNA HELICASE RHLE-RELATED"/>
    <property type="match status" value="1"/>
</dbReference>
<keyword evidence="3 7" id="KW-0347">Helicase</keyword>
<feature type="region of interest" description="Disordered" evidence="8">
    <location>
        <begin position="382"/>
        <end position="441"/>
    </location>
</feature>
<proteinExistence type="inferred from homology"/>
<dbReference type="Proteomes" id="UP001628193">
    <property type="component" value="Unassembled WGS sequence"/>
</dbReference>
<accession>A0ABQ0C5T0</accession>
<comment type="similarity">
    <text evidence="5 7">Belongs to the DEAD box helicase family.</text>
</comment>
<evidence type="ECO:0000259" key="10">
    <source>
        <dbReference type="PROSITE" id="PS51194"/>
    </source>
</evidence>
<comment type="caution">
    <text evidence="12">The sequence shown here is derived from an EMBL/GenBank/DDBJ whole genome shotgun (WGS) entry which is preliminary data.</text>
</comment>
<dbReference type="EMBL" id="BAAFGK010000002">
    <property type="protein sequence ID" value="GAB0056251.1"/>
    <property type="molecule type" value="Genomic_DNA"/>
</dbReference>
<reference evidence="12 13" key="1">
    <citation type="submission" date="2024-05" db="EMBL/GenBank/DDBJ databases">
        <authorList>
            <consortium name="Candidatus Magnetaquicoccaceae bacterium FCR-1 genome sequencing consortium"/>
            <person name="Shimoshige H."/>
            <person name="Shimamura S."/>
            <person name="Taoka A."/>
            <person name="Kobayashi H."/>
            <person name="Maekawa T."/>
        </authorList>
    </citation>
    <scope>NUCLEOTIDE SEQUENCE [LARGE SCALE GENOMIC DNA]</scope>
    <source>
        <strain evidence="12 13">FCR-1</strain>
    </source>
</reference>
<feature type="domain" description="DEAD-box RNA helicase Q" evidence="11">
    <location>
        <begin position="2"/>
        <end position="30"/>
    </location>
</feature>
<keyword evidence="13" id="KW-1185">Reference proteome</keyword>
<dbReference type="Gene3D" id="3.40.50.300">
    <property type="entry name" value="P-loop containing nucleotide triphosphate hydrolases"/>
    <property type="match status" value="2"/>
</dbReference>
<feature type="domain" description="Helicase ATP-binding" evidence="9">
    <location>
        <begin position="33"/>
        <end position="208"/>
    </location>
</feature>
<dbReference type="GO" id="GO:0003724">
    <property type="term" value="F:RNA helicase activity"/>
    <property type="evidence" value="ECO:0007669"/>
    <property type="project" value="UniProtKB-EC"/>
</dbReference>
<feature type="domain" description="Helicase C-terminal" evidence="10">
    <location>
        <begin position="219"/>
        <end position="384"/>
    </location>
</feature>
<evidence type="ECO:0000256" key="6">
    <source>
        <dbReference type="PROSITE-ProRule" id="PRU00552"/>
    </source>
</evidence>
<feature type="compositionally biased region" description="Polar residues" evidence="8">
    <location>
        <begin position="391"/>
        <end position="404"/>
    </location>
</feature>
<dbReference type="InterPro" id="IPR000629">
    <property type="entry name" value="RNA-helicase_DEAD-box_CS"/>
</dbReference>
<dbReference type="InterPro" id="IPR001650">
    <property type="entry name" value="Helicase_C-like"/>
</dbReference>
<evidence type="ECO:0000313" key="13">
    <source>
        <dbReference type="Proteomes" id="UP001628193"/>
    </source>
</evidence>
<dbReference type="InterPro" id="IPR011545">
    <property type="entry name" value="DEAD/DEAH_box_helicase_dom"/>
</dbReference>